<evidence type="ECO:0000313" key="3">
    <source>
        <dbReference type="Proteomes" id="UP000225277"/>
    </source>
</evidence>
<feature type="transmembrane region" description="Helical" evidence="1">
    <location>
        <begin position="12"/>
        <end position="38"/>
    </location>
</feature>
<keyword evidence="1" id="KW-0812">Transmembrane</keyword>
<dbReference type="RefSeq" id="XP_023628911.1">
    <property type="nucleotide sequence ID" value="XM_023773143.1"/>
</dbReference>
<sequence length="307" mass="33301">MTAPASTKSDAGVAGTGILLAFIITAGLALVCSSIIIFSEWRAVNVRNIPRRILSGLSDQQLIQGIGIQVVGLARVRTMVPYHFFIIWMLALLSTATNFAALLALVQDFKRDWVLRWMRQFAMFINMVLGIVYGIFVLESNVKALAPTLPIACAWQEHAKSREAQGNQTASVVGTIAVIAVSCVIFVLGTWYLHMRRQIWGKSVRAVCLVVLMAMAIAATVRVILVSQAFGTPSVVLDDAGEQDWSFGQLLTMLLLVLPFISALEIYRGETKVPQATAAGYSDAEQIPLTSTEGSGMKAFQGNSGYT</sequence>
<evidence type="ECO:0000313" key="2">
    <source>
        <dbReference type="EMBL" id="CZT22022.1"/>
    </source>
</evidence>
<dbReference type="AlphaFoldDB" id="A0A2D3UW57"/>
<protein>
    <submittedName>
        <fullName evidence="2">Uncharacterized protein</fullName>
    </submittedName>
</protein>
<reference evidence="2 3" key="1">
    <citation type="submission" date="2016-03" db="EMBL/GenBank/DDBJ databases">
        <authorList>
            <person name="Ploux O."/>
        </authorList>
    </citation>
    <scope>NUCLEOTIDE SEQUENCE [LARGE SCALE GENOMIC DNA]</scope>
    <source>
        <strain evidence="2 3">URUG2</strain>
    </source>
</reference>
<dbReference type="PANTHER" id="PTHR37577:SF1">
    <property type="entry name" value="INTEGRAL MEMBRANE PROTEIN"/>
    <property type="match status" value="1"/>
</dbReference>
<accession>A0A2D3UW57</accession>
<dbReference type="Proteomes" id="UP000225277">
    <property type="component" value="Unassembled WGS sequence"/>
</dbReference>
<evidence type="ECO:0000256" key="1">
    <source>
        <dbReference type="SAM" id="Phobius"/>
    </source>
</evidence>
<gene>
    <name evidence="2" type="ORF">RCC_07891</name>
</gene>
<feature type="transmembrane region" description="Helical" evidence="1">
    <location>
        <begin position="206"/>
        <end position="225"/>
    </location>
</feature>
<name>A0A2D3UW57_9PEZI</name>
<dbReference type="OrthoDB" id="5414615at2759"/>
<feature type="transmembrane region" description="Helical" evidence="1">
    <location>
        <begin position="82"/>
        <end position="105"/>
    </location>
</feature>
<dbReference type="EMBL" id="FJUY01000012">
    <property type="protein sequence ID" value="CZT22022.1"/>
    <property type="molecule type" value="Genomic_DNA"/>
</dbReference>
<proteinExistence type="predicted"/>
<feature type="transmembrane region" description="Helical" evidence="1">
    <location>
        <begin position="245"/>
        <end position="267"/>
    </location>
</feature>
<dbReference type="InterPro" id="IPR053018">
    <property type="entry name" value="Elsinochrome_Biosynth-Asso"/>
</dbReference>
<dbReference type="PANTHER" id="PTHR37577">
    <property type="entry name" value="INTEGRAL MEMBRANE PROTEIN"/>
    <property type="match status" value="1"/>
</dbReference>
<feature type="transmembrane region" description="Helical" evidence="1">
    <location>
        <begin position="117"/>
        <end position="138"/>
    </location>
</feature>
<keyword evidence="1" id="KW-1133">Transmembrane helix</keyword>
<keyword evidence="3" id="KW-1185">Reference proteome</keyword>
<keyword evidence="1" id="KW-0472">Membrane</keyword>
<feature type="transmembrane region" description="Helical" evidence="1">
    <location>
        <begin position="172"/>
        <end position="194"/>
    </location>
</feature>
<organism evidence="2 3">
    <name type="scientific">Ramularia collo-cygni</name>
    <dbReference type="NCBI Taxonomy" id="112498"/>
    <lineage>
        <taxon>Eukaryota</taxon>
        <taxon>Fungi</taxon>
        <taxon>Dikarya</taxon>
        <taxon>Ascomycota</taxon>
        <taxon>Pezizomycotina</taxon>
        <taxon>Dothideomycetes</taxon>
        <taxon>Dothideomycetidae</taxon>
        <taxon>Mycosphaerellales</taxon>
        <taxon>Mycosphaerellaceae</taxon>
        <taxon>Ramularia</taxon>
    </lineage>
</organism>
<dbReference type="GeneID" id="35602998"/>